<evidence type="ECO:0000313" key="2">
    <source>
        <dbReference type="Proteomes" id="UP001597011"/>
    </source>
</evidence>
<gene>
    <name evidence="1" type="ORF">ACFQ0I_00930</name>
</gene>
<dbReference type="PANTHER" id="PTHR48098:SF6">
    <property type="entry name" value="FERRI-BACILLIBACTIN ESTERASE BESA"/>
    <property type="match status" value="1"/>
</dbReference>
<dbReference type="InterPro" id="IPR000801">
    <property type="entry name" value="Esterase-like"/>
</dbReference>
<comment type="caution">
    <text evidence="1">The sequence shown here is derived from an EMBL/GenBank/DDBJ whole genome shotgun (WGS) entry which is preliminary data.</text>
</comment>
<dbReference type="PANTHER" id="PTHR48098">
    <property type="entry name" value="ENTEROCHELIN ESTERASE-RELATED"/>
    <property type="match status" value="1"/>
</dbReference>
<dbReference type="InterPro" id="IPR029058">
    <property type="entry name" value="AB_hydrolase_fold"/>
</dbReference>
<dbReference type="Pfam" id="PF00756">
    <property type="entry name" value="Esterase"/>
    <property type="match status" value="1"/>
</dbReference>
<dbReference type="GO" id="GO:0016787">
    <property type="term" value="F:hydrolase activity"/>
    <property type="evidence" value="ECO:0007669"/>
    <property type="project" value="UniProtKB-KW"/>
</dbReference>
<keyword evidence="2" id="KW-1185">Reference proteome</keyword>
<name>A0ABW3BMK8_9FLAO</name>
<protein>
    <submittedName>
        <fullName evidence="1">Alpha/beta hydrolase</fullName>
    </submittedName>
</protein>
<keyword evidence="1" id="KW-0378">Hydrolase</keyword>
<organism evidence="1 2">
    <name type="scientific">Mariniflexile aquimaris</name>
    <dbReference type="NCBI Taxonomy" id="881009"/>
    <lineage>
        <taxon>Bacteria</taxon>
        <taxon>Pseudomonadati</taxon>
        <taxon>Bacteroidota</taxon>
        <taxon>Flavobacteriia</taxon>
        <taxon>Flavobacteriales</taxon>
        <taxon>Flavobacteriaceae</taxon>
        <taxon>Mariniflexile</taxon>
    </lineage>
</organism>
<reference evidence="2" key="1">
    <citation type="journal article" date="2019" name="Int. J. Syst. Evol. Microbiol.">
        <title>The Global Catalogue of Microorganisms (GCM) 10K type strain sequencing project: providing services to taxonomists for standard genome sequencing and annotation.</title>
        <authorList>
            <consortium name="The Broad Institute Genomics Platform"/>
            <consortium name="The Broad Institute Genome Sequencing Center for Infectious Disease"/>
            <person name="Wu L."/>
            <person name="Ma J."/>
        </authorList>
    </citation>
    <scope>NUCLEOTIDE SEQUENCE [LARGE SCALE GENOMIC DNA]</scope>
    <source>
        <strain evidence="2">CCUG 60529</strain>
    </source>
</reference>
<dbReference type="InterPro" id="IPR050583">
    <property type="entry name" value="Mycobacterial_A85_antigen"/>
</dbReference>
<dbReference type="SUPFAM" id="SSF53474">
    <property type="entry name" value="alpha/beta-Hydrolases"/>
    <property type="match status" value="1"/>
</dbReference>
<dbReference type="Gene3D" id="3.40.50.1820">
    <property type="entry name" value="alpha/beta hydrolase"/>
    <property type="match status" value="1"/>
</dbReference>
<sequence>MKSLLFIISVSLTQVLFCQVTFIIDSLPINHNYEKNIYISGNFEGWTGGKEDFKLLKNNMHYQITLPNTKETISFKFTLGSWDAVECQLNGNPIENRVYNFNKAQDTVYVKVANWQSESSKLGISTAAKNVHVFAENFKIPQLHRERKISVYLPPNYNQSSNKYPVLYMHDGQNVFDLATSYSGEWEVDETLNSLSNTKGLNLIVVAIYHGNDKRLSEYSPWPNPKYAEAEGDAYLDFIVNTLKPEIDKTYRTKKSAKNTAIMGSSMGGLITHYAALKYPDVFGKAGVFSPSFWYANESYNYTEKHAHVNHVKIYYLVGGSEGEGVVEDVENMVNLMKQNKFPEKNMFTKIVPEGTHSESFWKSEFENAILWLFSK</sequence>
<dbReference type="RefSeq" id="WP_379938527.1">
    <property type="nucleotide sequence ID" value="NZ_JBHTIB010000002.1"/>
</dbReference>
<evidence type="ECO:0000313" key="1">
    <source>
        <dbReference type="EMBL" id="MFD0834311.1"/>
    </source>
</evidence>
<dbReference type="Proteomes" id="UP001597011">
    <property type="component" value="Unassembled WGS sequence"/>
</dbReference>
<accession>A0ABW3BMK8</accession>
<dbReference type="EMBL" id="JBHTIB010000002">
    <property type="protein sequence ID" value="MFD0834311.1"/>
    <property type="molecule type" value="Genomic_DNA"/>
</dbReference>
<proteinExistence type="predicted"/>